<protein>
    <submittedName>
        <fullName evidence="2">Uncharacterized protein</fullName>
    </submittedName>
</protein>
<gene>
    <name evidence="2" type="ORF">NLJ89_g12214</name>
</gene>
<reference evidence="2" key="1">
    <citation type="submission" date="2022-07" db="EMBL/GenBank/DDBJ databases">
        <title>Genome Sequence of Agrocybe chaxingu.</title>
        <authorList>
            <person name="Buettner E."/>
        </authorList>
    </citation>
    <scope>NUCLEOTIDE SEQUENCE</scope>
    <source>
        <strain evidence="2">MP-N11</strain>
    </source>
</reference>
<dbReference type="OrthoDB" id="3162439at2759"/>
<dbReference type="Proteomes" id="UP001148786">
    <property type="component" value="Unassembled WGS sequence"/>
</dbReference>
<evidence type="ECO:0000313" key="3">
    <source>
        <dbReference type="Proteomes" id="UP001148786"/>
    </source>
</evidence>
<organism evidence="2 3">
    <name type="scientific">Agrocybe chaxingu</name>
    <dbReference type="NCBI Taxonomy" id="84603"/>
    <lineage>
        <taxon>Eukaryota</taxon>
        <taxon>Fungi</taxon>
        <taxon>Dikarya</taxon>
        <taxon>Basidiomycota</taxon>
        <taxon>Agaricomycotina</taxon>
        <taxon>Agaricomycetes</taxon>
        <taxon>Agaricomycetidae</taxon>
        <taxon>Agaricales</taxon>
        <taxon>Agaricineae</taxon>
        <taxon>Strophariaceae</taxon>
        <taxon>Agrocybe</taxon>
    </lineage>
</organism>
<feature type="compositionally biased region" description="Basic and acidic residues" evidence="1">
    <location>
        <begin position="84"/>
        <end position="95"/>
    </location>
</feature>
<evidence type="ECO:0000313" key="2">
    <source>
        <dbReference type="EMBL" id="KAJ3481412.1"/>
    </source>
</evidence>
<feature type="region of interest" description="Disordered" evidence="1">
    <location>
        <begin position="47"/>
        <end position="104"/>
    </location>
</feature>
<accession>A0A9W8JQX6</accession>
<dbReference type="AlphaFoldDB" id="A0A9W8JQX6"/>
<sequence length="122" mass="14477">MYTRADDIWEQSNEFKKAFSVDVSIEFTLDEHRAKFKANLWNRSTHEEARLELPSGGHQHPPAQPDDSEEYEDFEENDCPDNPETEKKRWSGEKPKIKRRKEDEDDKALNMLEICIPRRATR</sequence>
<dbReference type="EMBL" id="JANKHO010003726">
    <property type="protein sequence ID" value="KAJ3481412.1"/>
    <property type="molecule type" value="Genomic_DNA"/>
</dbReference>
<proteinExistence type="predicted"/>
<evidence type="ECO:0000256" key="1">
    <source>
        <dbReference type="SAM" id="MobiDB-lite"/>
    </source>
</evidence>
<comment type="caution">
    <text evidence="2">The sequence shown here is derived from an EMBL/GenBank/DDBJ whole genome shotgun (WGS) entry which is preliminary data.</text>
</comment>
<name>A0A9W8JQX6_9AGAR</name>
<feature type="compositionally biased region" description="Acidic residues" evidence="1">
    <location>
        <begin position="66"/>
        <end position="83"/>
    </location>
</feature>
<keyword evidence="3" id="KW-1185">Reference proteome</keyword>